<sequence length="225" mass="26214">MQVNYKEKLKKVNDMWNQRLKSIVKGDIDDGSPHSDVYFEWYKPITRLRIGCPQIATIRGDLLNDGVGEYGNVPPECLKSIPGFVSAHIFKFSDNLLSSIDEPAKCQDQRQWEDLMSVMRQKVSGLKATCAAGFENYTLDDSVHNQPDDERMKKQKLDKLLGNSWIDNFAMDFWLDSLKEKFPYAHMFATYLSMLWINDRLSQLGWGDPLLWDILYMDCPRQMNW</sequence>
<name>A0ACC2L5K9_PERAE</name>
<dbReference type="EMBL" id="CM056815">
    <property type="protein sequence ID" value="KAJ8628710.1"/>
    <property type="molecule type" value="Genomic_DNA"/>
</dbReference>
<gene>
    <name evidence="1" type="ORF">MRB53_022033</name>
</gene>
<comment type="caution">
    <text evidence="1">The sequence shown here is derived from an EMBL/GenBank/DDBJ whole genome shotgun (WGS) entry which is preliminary data.</text>
</comment>
<evidence type="ECO:0000313" key="2">
    <source>
        <dbReference type="Proteomes" id="UP001234297"/>
    </source>
</evidence>
<keyword evidence="2" id="KW-1185">Reference proteome</keyword>
<reference evidence="1 2" key="1">
    <citation type="journal article" date="2022" name="Hortic Res">
        <title>A haplotype resolved chromosomal level avocado genome allows analysis of novel avocado genes.</title>
        <authorList>
            <person name="Nath O."/>
            <person name="Fletcher S.J."/>
            <person name="Hayward A."/>
            <person name="Shaw L.M."/>
            <person name="Masouleh A.K."/>
            <person name="Furtado A."/>
            <person name="Henry R.J."/>
            <person name="Mitter N."/>
        </authorList>
    </citation>
    <scope>NUCLEOTIDE SEQUENCE [LARGE SCALE GENOMIC DNA]</scope>
    <source>
        <strain evidence="2">cv. Hass</strain>
    </source>
</reference>
<organism evidence="1 2">
    <name type="scientific">Persea americana</name>
    <name type="common">Avocado</name>
    <dbReference type="NCBI Taxonomy" id="3435"/>
    <lineage>
        <taxon>Eukaryota</taxon>
        <taxon>Viridiplantae</taxon>
        <taxon>Streptophyta</taxon>
        <taxon>Embryophyta</taxon>
        <taxon>Tracheophyta</taxon>
        <taxon>Spermatophyta</taxon>
        <taxon>Magnoliopsida</taxon>
        <taxon>Magnoliidae</taxon>
        <taxon>Laurales</taxon>
        <taxon>Lauraceae</taxon>
        <taxon>Persea</taxon>
    </lineage>
</organism>
<evidence type="ECO:0000313" key="1">
    <source>
        <dbReference type="EMBL" id="KAJ8628710.1"/>
    </source>
</evidence>
<proteinExistence type="predicted"/>
<dbReference type="Proteomes" id="UP001234297">
    <property type="component" value="Chromosome 7"/>
</dbReference>
<protein>
    <submittedName>
        <fullName evidence="1">Uncharacterized protein</fullName>
    </submittedName>
</protein>
<accession>A0ACC2L5K9</accession>